<evidence type="ECO:0000313" key="1">
    <source>
        <dbReference type="EMBL" id="JAD47354.1"/>
    </source>
</evidence>
<name>A0A0A9A6M9_ARUDO</name>
<reference evidence="1" key="1">
    <citation type="submission" date="2014-09" db="EMBL/GenBank/DDBJ databases">
        <authorList>
            <person name="Magalhaes I.L.F."/>
            <person name="Oliveira U."/>
            <person name="Santos F.R."/>
            <person name="Vidigal T.H.D.A."/>
            <person name="Brescovit A.D."/>
            <person name="Santos A.J."/>
        </authorList>
    </citation>
    <scope>NUCLEOTIDE SEQUENCE</scope>
    <source>
        <tissue evidence="1">Shoot tissue taken approximately 20 cm above the soil surface</tissue>
    </source>
</reference>
<dbReference type="AlphaFoldDB" id="A0A0A9A6M9"/>
<reference evidence="1" key="2">
    <citation type="journal article" date="2015" name="Data Brief">
        <title>Shoot transcriptome of the giant reed, Arundo donax.</title>
        <authorList>
            <person name="Barrero R.A."/>
            <person name="Guerrero F.D."/>
            <person name="Moolhuijzen P."/>
            <person name="Goolsby J.A."/>
            <person name="Tidwell J."/>
            <person name="Bellgard S.E."/>
            <person name="Bellgard M.I."/>
        </authorList>
    </citation>
    <scope>NUCLEOTIDE SEQUENCE</scope>
    <source>
        <tissue evidence="1">Shoot tissue taken approximately 20 cm above the soil surface</tissue>
    </source>
</reference>
<accession>A0A0A9A6M9</accession>
<proteinExistence type="predicted"/>
<dbReference type="EMBL" id="GBRH01250541">
    <property type="protein sequence ID" value="JAD47354.1"/>
    <property type="molecule type" value="Transcribed_RNA"/>
</dbReference>
<organism evidence="1">
    <name type="scientific">Arundo donax</name>
    <name type="common">Giant reed</name>
    <name type="synonym">Donax arundinaceus</name>
    <dbReference type="NCBI Taxonomy" id="35708"/>
    <lineage>
        <taxon>Eukaryota</taxon>
        <taxon>Viridiplantae</taxon>
        <taxon>Streptophyta</taxon>
        <taxon>Embryophyta</taxon>
        <taxon>Tracheophyta</taxon>
        <taxon>Spermatophyta</taxon>
        <taxon>Magnoliopsida</taxon>
        <taxon>Liliopsida</taxon>
        <taxon>Poales</taxon>
        <taxon>Poaceae</taxon>
        <taxon>PACMAD clade</taxon>
        <taxon>Arundinoideae</taxon>
        <taxon>Arundineae</taxon>
        <taxon>Arundo</taxon>
    </lineage>
</organism>
<sequence>MHRNNMMNNLGIDGHQRTIRTARICDLN</sequence>
<protein>
    <submittedName>
        <fullName evidence="1">Uncharacterized protein</fullName>
    </submittedName>
</protein>